<gene>
    <name evidence="2" type="ORF">NF865_07380</name>
</gene>
<evidence type="ECO:0000313" key="3">
    <source>
        <dbReference type="Proteomes" id="UP001055732"/>
    </source>
</evidence>
<dbReference type="RefSeq" id="WP_253304108.1">
    <property type="nucleotide sequence ID" value="NZ_CP099582.1"/>
</dbReference>
<reference evidence="2" key="1">
    <citation type="journal article" date="1998" name="Int. J. Syst. Bacteriol. 48 Pt">
        <title>Thermococcus guaymasensis sp. nov. and Thermococcus aggregans sp. nov., two novel thermophilic archaea isolated from the Guaymas Basin hydrothermal vent site.</title>
        <authorList>
            <person name="Canganella F."/>
            <person name="Jones W.J."/>
            <person name="Gambacorta A."/>
            <person name="Antranikian G."/>
        </authorList>
    </citation>
    <scope>NUCLEOTIDE SEQUENCE</scope>
    <source>
        <strain evidence="2">TY</strain>
    </source>
</reference>
<keyword evidence="1" id="KW-0812">Transmembrane</keyword>
<accession>A0A9E7SN70</accession>
<evidence type="ECO:0000256" key="1">
    <source>
        <dbReference type="SAM" id="Phobius"/>
    </source>
</evidence>
<name>A0A9E7SN70_THEAG</name>
<organism evidence="2 3">
    <name type="scientific">Thermococcus aggregans</name>
    <dbReference type="NCBI Taxonomy" id="110163"/>
    <lineage>
        <taxon>Archaea</taxon>
        <taxon>Methanobacteriati</taxon>
        <taxon>Methanobacteriota</taxon>
        <taxon>Thermococci</taxon>
        <taxon>Thermococcales</taxon>
        <taxon>Thermococcaceae</taxon>
        <taxon>Thermococcus</taxon>
    </lineage>
</organism>
<feature type="transmembrane region" description="Helical" evidence="1">
    <location>
        <begin position="12"/>
        <end position="35"/>
    </location>
</feature>
<protein>
    <submittedName>
        <fullName evidence="2">Uncharacterized protein</fullName>
    </submittedName>
</protein>
<proteinExistence type="predicted"/>
<keyword evidence="1" id="KW-1133">Transmembrane helix</keyword>
<sequence length="67" mass="7678">MRALRRILEEFGTLFLILGFVIAGIFLIILTRILIVYTNLLVTMLGIIAFIGVIGFILWLLDRRSKI</sequence>
<dbReference type="AlphaFoldDB" id="A0A9E7SN70"/>
<keyword evidence="3" id="KW-1185">Reference proteome</keyword>
<dbReference type="Proteomes" id="UP001055732">
    <property type="component" value="Chromosome"/>
</dbReference>
<feature type="transmembrane region" description="Helical" evidence="1">
    <location>
        <begin position="41"/>
        <end position="61"/>
    </location>
</feature>
<evidence type="ECO:0000313" key="2">
    <source>
        <dbReference type="EMBL" id="USS40151.1"/>
    </source>
</evidence>
<reference evidence="2" key="2">
    <citation type="submission" date="2022-06" db="EMBL/GenBank/DDBJ databases">
        <authorList>
            <person name="Park Y.-J."/>
        </authorList>
    </citation>
    <scope>NUCLEOTIDE SEQUENCE</scope>
    <source>
        <strain evidence="2">TY</strain>
    </source>
</reference>
<keyword evidence="1" id="KW-0472">Membrane</keyword>
<dbReference type="EMBL" id="CP099582">
    <property type="protein sequence ID" value="USS40151.1"/>
    <property type="molecule type" value="Genomic_DNA"/>
</dbReference>
<dbReference type="KEGG" id="tagg:NF865_07380"/>